<protein>
    <submittedName>
        <fullName evidence="1">Uncharacterized protein</fullName>
    </submittedName>
</protein>
<reference evidence="1" key="2">
    <citation type="journal article" date="2015" name="Fish Shellfish Immunol.">
        <title>Early steps in the European eel (Anguilla anguilla)-Vibrio vulnificus interaction in the gills: Role of the RtxA13 toxin.</title>
        <authorList>
            <person name="Callol A."/>
            <person name="Pajuelo D."/>
            <person name="Ebbesson L."/>
            <person name="Teles M."/>
            <person name="MacKenzie S."/>
            <person name="Amaro C."/>
        </authorList>
    </citation>
    <scope>NUCLEOTIDE SEQUENCE</scope>
</reference>
<reference evidence="1" key="1">
    <citation type="submission" date="2014-11" db="EMBL/GenBank/DDBJ databases">
        <authorList>
            <person name="Amaro Gonzalez C."/>
        </authorList>
    </citation>
    <scope>NUCLEOTIDE SEQUENCE</scope>
</reference>
<name>A0A0E9XSY2_ANGAN</name>
<proteinExistence type="predicted"/>
<sequence length="67" mass="7872">MKTALGAQFTPALRESVTRGHYSPPWTQKQAFTQHVNLVSHTVMAAKDEERFKKNMKNFFFFLKKRL</sequence>
<dbReference type="AlphaFoldDB" id="A0A0E9XSY2"/>
<accession>A0A0E9XSY2</accession>
<organism evidence="1">
    <name type="scientific">Anguilla anguilla</name>
    <name type="common">European freshwater eel</name>
    <name type="synonym">Muraena anguilla</name>
    <dbReference type="NCBI Taxonomy" id="7936"/>
    <lineage>
        <taxon>Eukaryota</taxon>
        <taxon>Metazoa</taxon>
        <taxon>Chordata</taxon>
        <taxon>Craniata</taxon>
        <taxon>Vertebrata</taxon>
        <taxon>Euteleostomi</taxon>
        <taxon>Actinopterygii</taxon>
        <taxon>Neopterygii</taxon>
        <taxon>Teleostei</taxon>
        <taxon>Anguilliformes</taxon>
        <taxon>Anguillidae</taxon>
        <taxon>Anguilla</taxon>
    </lineage>
</organism>
<dbReference type="EMBL" id="GBXM01002735">
    <property type="protein sequence ID" value="JAI05843.1"/>
    <property type="molecule type" value="Transcribed_RNA"/>
</dbReference>
<evidence type="ECO:0000313" key="1">
    <source>
        <dbReference type="EMBL" id="JAI05843.1"/>
    </source>
</evidence>